<evidence type="ECO:0000256" key="1">
    <source>
        <dbReference type="ARBA" id="ARBA00004167"/>
    </source>
</evidence>
<comment type="caution">
    <text evidence="13">The sequence shown here is derived from an EMBL/GenBank/DDBJ whole genome shotgun (WGS) entry which is preliminary data.</text>
</comment>
<name>A0ABW4JPH7_9BACL</name>
<dbReference type="InterPro" id="IPR001460">
    <property type="entry name" value="PCN-bd_Tpept"/>
</dbReference>
<sequence length="700" mass="76365">MKKEKKVKPVRKIFRINVVYMMVFASFTALILRGAYIQIVQGASFRQAELNTQVEKIPEVPQRGWIYDANGQVLAMNKPSMSVMLDRYSTVSDAAYRRIAKVLAPVLKKSSNQLYKRMTSNGSEVNVLLATNLTDAQVSFIAEHHSELPNIDVEQDYQRYYPNGDLAGHVLGYTGRINQGNEAHYAKLGYKPVQTVGETGLEWQYEHDLQGKIGYQLVAVDASGDAIRNVGSMPPPTAGNNIQLTLDGHMQAEAQMIVQNLIDSSSSRDLIQEASAVMLNVKTGGVISMVSYPYIDPNWYTNGKGIGAHQAYLSEPFVQTNTAIQNYEFPGSTVKPANAITALKADVIWPGYVMQDHEFTYIGSDPTPKDDDGTNHGLVDTVKAIAVSCDTFFYEVGLHLGKWYGADGSHGGSYPASVGSYQKYQNTDFAKGINQLFQGEWNFGLGPLTGIDLPGEAKGVFYIEDDTQGNKEVTYDLKKSEQSIAKTGKYVNHGSPADLANAGIGQSQEFTTTQLGEYVMTLANNGKKLQPHLLDREYGPNDTPTSGTKPLKTVKTKVTGQVKANQQYFYLVKQGMYGVTTGSDATASGLFGSNYQVAAKTGTATIYVKPNGSSASVKTDNSVFICYAPLNNPQVALAVMAPGGGYGASFSGIIAKKLLDAYFDEHHASFMPKKDWTNTKIPSNWKASAAYTLPEQGHLN</sequence>
<dbReference type="InterPro" id="IPR050515">
    <property type="entry name" value="Beta-lactam/transpept"/>
</dbReference>
<keyword evidence="8" id="KW-1133">Transmembrane helix</keyword>
<evidence type="ECO:0000259" key="12">
    <source>
        <dbReference type="Pfam" id="PF03717"/>
    </source>
</evidence>
<dbReference type="InterPro" id="IPR012338">
    <property type="entry name" value="Beta-lactam/transpept-like"/>
</dbReference>
<dbReference type="SUPFAM" id="SSF56601">
    <property type="entry name" value="beta-lactamase/transpeptidase-like"/>
    <property type="match status" value="1"/>
</dbReference>
<evidence type="ECO:0000256" key="9">
    <source>
        <dbReference type="ARBA" id="ARBA00023136"/>
    </source>
</evidence>
<evidence type="ECO:0000313" key="14">
    <source>
        <dbReference type="Proteomes" id="UP001597079"/>
    </source>
</evidence>
<dbReference type="Pfam" id="PF03717">
    <property type="entry name" value="PBP_dimer"/>
    <property type="match status" value="1"/>
</dbReference>
<keyword evidence="4" id="KW-1003">Cell membrane</keyword>
<evidence type="ECO:0000256" key="3">
    <source>
        <dbReference type="ARBA" id="ARBA00007171"/>
    </source>
</evidence>
<accession>A0ABW4JPH7</accession>
<evidence type="ECO:0000256" key="2">
    <source>
        <dbReference type="ARBA" id="ARBA00004236"/>
    </source>
</evidence>
<evidence type="ECO:0000256" key="4">
    <source>
        <dbReference type="ARBA" id="ARBA00022475"/>
    </source>
</evidence>
<dbReference type="InterPro" id="IPR036138">
    <property type="entry name" value="PBP_dimer_sf"/>
</dbReference>
<dbReference type="RefSeq" id="WP_377944958.1">
    <property type="nucleotide sequence ID" value="NZ_JBHUCX010000083.1"/>
</dbReference>
<evidence type="ECO:0000313" key="13">
    <source>
        <dbReference type="EMBL" id="MFD1677048.1"/>
    </source>
</evidence>
<evidence type="ECO:0000259" key="11">
    <source>
        <dbReference type="Pfam" id="PF00905"/>
    </source>
</evidence>
<keyword evidence="6" id="KW-0133">Cell shape</keyword>
<evidence type="ECO:0000256" key="5">
    <source>
        <dbReference type="ARBA" id="ARBA00022692"/>
    </source>
</evidence>
<dbReference type="PANTHER" id="PTHR30627">
    <property type="entry name" value="PEPTIDOGLYCAN D,D-TRANSPEPTIDASE"/>
    <property type="match status" value="1"/>
</dbReference>
<gene>
    <name evidence="13" type="ORF">ACFSB2_20445</name>
</gene>
<dbReference type="SUPFAM" id="SSF56519">
    <property type="entry name" value="Penicillin binding protein dimerisation domain"/>
    <property type="match status" value="1"/>
</dbReference>
<evidence type="ECO:0000256" key="10">
    <source>
        <dbReference type="ARBA" id="ARBA00023316"/>
    </source>
</evidence>
<dbReference type="InterPro" id="IPR005311">
    <property type="entry name" value="PBP_dimer"/>
</dbReference>
<reference evidence="14" key="1">
    <citation type="journal article" date="2019" name="Int. J. Syst. Evol. Microbiol.">
        <title>The Global Catalogue of Microorganisms (GCM) 10K type strain sequencing project: providing services to taxonomists for standard genome sequencing and annotation.</title>
        <authorList>
            <consortium name="The Broad Institute Genomics Platform"/>
            <consortium name="The Broad Institute Genome Sequencing Center for Infectious Disease"/>
            <person name="Wu L."/>
            <person name="Ma J."/>
        </authorList>
    </citation>
    <scope>NUCLEOTIDE SEQUENCE [LARGE SCALE GENOMIC DNA]</scope>
    <source>
        <strain evidence="14">CGMCC 1.12286</strain>
    </source>
</reference>
<evidence type="ECO:0000256" key="7">
    <source>
        <dbReference type="ARBA" id="ARBA00022984"/>
    </source>
</evidence>
<dbReference type="EMBL" id="JBHUCX010000083">
    <property type="protein sequence ID" value="MFD1677048.1"/>
    <property type="molecule type" value="Genomic_DNA"/>
</dbReference>
<evidence type="ECO:0000256" key="8">
    <source>
        <dbReference type="ARBA" id="ARBA00022989"/>
    </source>
</evidence>
<comment type="similarity">
    <text evidence="3">Belongs to the transpeptidase family.</text>
</comment>
<keyword evidence="7" id="KW-0573">Peptidoglycan synthesis</keyword>
<proteinExistence type="inferred from homology"/>
<dbReference type="Gene3D" id="3.90.1310.10">
    <property type="entry name" value="Penicillin-binding protein 2a (Domain 2)"/>
    <property type="match status" value="1"/>
</dbReference>
<protein>
    <submittedName>
        <fullName evidence="13">Peptidoglycan D,D-transpeptidase FtsI family protein</fullName>
    </submittedName>
</protein>
<keyword evidence="9" id="KW-0472">Membrane</keyword>
<dbReference type="Proteomes" id="UP001597079">
    <property type="component" value="Unassembled WGS sequence"/>
</dbReference>
<dbReference type="PANTHER" id="PTHR30627:SF2">
    <property type="entry name" value="PEPTIDOGLYCAN D,D-TRANSPEPTIDASE MRDA"/>
    <property type="match status" value="1"/>
</dbReference>
<organism evidence="13 14">
    <name type="scientific">Alicyclobacillus fodiniaquatilis</name>
    <dbReference type="NCBI Taxonomy" id="1661150"/>
    <lineage>
        <taxon>Bacteria</taxon>
        <taxon>Bacillati</taxon>
        <taxon>Bacillota</taxon>
        <taxon>Bacilli</taxon>
        <taxon>Bacillales</taxon>
        <taxon>Alicyclobacillaceae</taxon>
        <taxon>Alicyclobacillus</taxon>
    </lineage>
</organism>
<dbReference type="Gene3D" id="3.40.710.10">
    <property type="entry name" value="DD-peptidase/beta-lactamase superfamily"/>
    <property type="match status" value="1"/>
</dbReference>
<feature type="domain" description="Penicillin-binding protein dimerisation" evidence="12">
    <location>
        <begin position="60"/>
        <end position="229"/>
    </location>
</feature>
<keyword evidence="14" id="KW-1185">Reference proteome</keyword>
<feature type="domain" description="Penicillin-binding protein transpeptidase" evidence="11">
    <location>
        <begin position="275"/>
        <end position="659"/>
    </location>
</feature>
<keyword evidence="10" id="KW-0961">Cell wall biogenesis/degradation</keyword>
<comment type="subcellular location">
    <subcellularLocation>
        <location evidence="2">Cell membrane</location>
    </subcellularLocation>
    <subcellularLocation>
        <location evidence="1">Membrane</location>
        <topology evidence="1">Single-pass membrane protein</topology>
    </subcellularLocation>
</comment>
<dbReference type="Pfam" id="PF00905">
    <property type="entry name" value="Transpeptidase"/>
    <property type="match status" value="1"/>
</dbReference>
<evidence type="ECO:0000256" key="6">
    <source>
        <dbReference type="ARBA" id="ARBA00022960"/>
    </source>
</evidence>
<keyword evidence="5" id="KW-0812">Transmembrane</keyword>